<dbReference type="SMART" id="SM00827">
    <property type="entry name" value="PKS_AT"/>
    <property type="match status" value="1"/>
</dbReference>
<evidence type="ECO:0000313" key="12">
    <source>
        <dbReference type="Proteomes" id="UP001610444"/>
    </source>
</evidence>
<dbReference type="SUPFAM" id="SSF50129">
    <property type="entry name" value="GroES-like"/>
    <property type="match status" value="1"/>
</dbReference>
<organism evidence="11 12">
    <name type="scientific">Aspergillus pseudodeflectus</name>
    <dbReference type="NCBI Taxonomy" id="176178"/>
    <lineage>
        <taxon>Eukaryota</taxon>
        <taxon>Fungi</taxon>
        <taxon>Dikarya</taxon>
        <taxon>Ascomycota</taxon>
        <taxon>Pezizomycotina</taxon>
        <taxon>Eurotiomycetes</taxon>
        <taxon>Eurotiomycetidae</taxon>
        <taxon>Eurotiales</taxon>
        <taxon>Aspergillaceae</taxon>
        <taxon>Aspergillus</taxon>
        <taxon>Aspergillus subgen. Nidulantes</taxon>
    </lineage>
</organism>
<dbReference type="RefSeq" id="XP_070897188.1">
    <property type="nucleotide sequence ID" value="XM_071046126.1"/>
</dbReference>
<protein>
    <recommendedName>
        <fullName evidence="13">Polyketide synthase</fullName>
    </recommendedName>
</protein>
<dbReference type="InterPro" id="IPR018201">
    <property type="entry name" value="Ketoacyl_synth_AS"/>
</dbReference>
<dbReference type="Gene3D" id="3.40.50.150">
    <property type="entry name" value="Vaccinia Virus protein VP39"/>
    <property type="match status" value="1"/>
</dbReference>
<dbReference type="Pfam" id="PF02801">
    <property type="entry name" value="Ketoacyl-synt_C"/>
    <property type="match status" value="1"/>
</dbReference>
<dbReference type="SUPFAM" id="SSF47336">
    <property type="entry name" value="ACP-like"/>
    <property type="match status" value="1"/>
</dbReference>
<dbReference type="InterPro" id="IPR032821">
    <property type="entry name" value="PKS_assoc"/>
</dbReference>
<evidence type="ECO:0000256" key="6">
    <source>
        <dbReference type="ARBA" id="ARBA00023268"/>
    </source>
</evidence>
<dbReference type="Gene3D" id="3.40.50.720">
    <property type="entry name" value="NAD(P)-binding Rossmann-like Domain"/>
    <property type="match status" value="1"/>
</dbReference>
<dbReference type="InterPro" id="IPR036291">
    <property type="entry name" value="NAD(P)-bd_dom_sf"/>
</dbReference>
<keyword evidence="4" id="KW-0808">Transferase</keyword>
<reference evidence="11 12" key="1">
    <citation type="submission" date="2024-07" db="EMBL/GenBank/DDBJ databases">
        <title>Section-level genome sequencing and comparative genomics of Aspergillus sections Usti and Cavernicolus.</title>
        <authorList>
            <consortium name="Lawrence Berkeley National Laboratory"/>
            <person name="Nybo J.L."/>
            <person name="Vesth T.C."/>
            <person name="Theobald S."/>
            <person name="Frisvad J.C."/>
            <person name="Larsen T.O."/>
            <person name="Kjaerboelling I."/>
            <person name="Rothschild-Mancinelli K."/>
            <person name="Lyhne E.K."/>
            <person name="Kogle M.E."/>
            <person name="Barry K."/>
            <person name="Clum A."/>
            <person name="Na H."/>
            <person name="Ledsgaard L."/>
            <person name="Lin J."/>
            <person name="Lipzen A."/>
            <person name="Kuo A."/>
            <person name="Riley R."/>
            <person name="Mondo S."/>
            <person name="LaButti K."/>
            <person name="Haridas S."/>
            <person name="Pangalinan J."/>
            <person name="Salamov A.A."/>
            <person name="Simmons B.A."/>
            <person name="Magnuson J.K."/>
            <person name="Chen J."/>
            <person name="Drula E."/>
            <person name="Henrissat B."/>
            <person name="Wiebenga A."/>
            <person name="Lubbers R.J."/>
            <person name="Gomes A.C."/>
            <person name="Macurrencykelacurrency M.R."/>
            <person name="Stajich J."/>
            <person name="Grigoriev I.V."/>
            <person name="Mortensen U.H."/>
            <person name="De vries R.P."/>
            <person name="Baker S.E."/>
            <person name="Andersen M.R."/>
        </authorList>
    </citation>
    <scope>NUCLEOTIDE SEQUENCE [LARGE SCALE GENOMIC DNA]</scope>
    <source>
        <strain evidence="11 12">CBS 756.74</strain>
    </source>
</reference>
<keyword evidence="5" id="KW-0521">NADP</keyword>
<dbReference type="InterPro" id="IPR014031">
    <property type="entry name" value="Ketoacyl_synth_C"/>
</dbReference>
<evidence type="ECO:0000259" key="10">
    <source>
        <dbReference type="PROSITE" id="PS52019"/>
    </source>
</evidence>
<dbReference type="PROSITE" id="PS52004">
    <property type="entry name" value="KS3_2"/>
    <property type="match status" value="1"/>
</dbReference>
<comment type="caution">
    <text evidence="11">The sequence shown here is derived from an EMBL/GenBank/DDBJ whole genome shotgun (WGS) entry which is preliminary data.</text>
</comment>
<dbReference type="PROSITE" id="PS00012">
    <property type="entry name" value="PHOSPHOPANTETHEINE"/>
    <property type="match status" value="1"/>
</dbReference>
<feature type="active site" description="Proton acceptor; for dehydratase activity" evidence="7">
    <location>
        <position position="942"/>
    </location>
</feature>
<dbReference type="Pfam" id="PF00698">
    <property type="entry name" value="Acyl_transf_1"/>
    <property type="match status" value="1"/>
</dbReference>
<dbReference type="CDD" id="cd05195">
    <property type="entry name" value="enoyl_red"/>
    <property type="match status" value="1"/>
</dbReference>
<dbReference type="PROSITE" id="PS00606">
    <property type="entry name" value="KS3_1"/>
    <property type="match status" value="1"/>
</dbReference>
<dbReference type="InterPro" id="IPR049900">
    <property type="entry name" value="PKS_mFAS_DH"/>
</dbReference>
<dbReference type="InterPro" id="IPR020841">
    <property type="entry name" value="PKS_Beta-ketoAc_synthase_dom"/>
</dbReference>
<dbReference type="InterPro" id="IPR049551">
    <property type="entry name" value="PKS_DH_C"/>
</dbReference>
<feature type="domain" description="Carrier" evidence="8">
    <location>
        <begin position="2391"/>
        <end position="2469"/>
    </location>
</feature>
<dbReference type="InterPro" id="IPR020843">
    <property type="entry name" value="ER"/>
</dbReference>
<dbReference type="InterPro" id="IPR049552">
    <property type="entry name" value="PKS_DH_N"/>
</dbReference>
<dbReference type="Pfam" id="PF08242">
    <property type="entry name" value="Methyltransf_12"/>
    <property type="match status" value="1"/>
</dbReference>
<dbReference type="EMBL" id="JBFXLR010000032">
    <property type="protein sequence ID" value="KAL2846494.1"/>
    <property type="molecule type" value="Genomic_DNA"/>
</dbReference>
<keyword evidence="3" id="KW-0489">Methyltransferase</keyword>
<feature type="domain" description="PKS/mFAS DH" evidence="10">
    <location>
        <begin position="910"/>
        <end position="1198"/>
    </location>
</feature>
<dbReference type="Pfam" id="PF21089">
    <property type="entry name" value="PKS_DH_N"/>
    <property type="match status" value="1"/>
</dbReference>
<dbReference type="InterPro" id="IPR014030">
    <property type="entry name" value="Ketoacyl_synth_N"/>
</dbReference>
<dbReference type="CDD" id="cd00833">
    <property type="entry name" value="PKS"/>
    <property type="match status" value="1"/>
</dbReference>
<dbReference type="InterPro" id="IPR020806">
    <property type="entry name" value="PKS_PP-bd"/>
</dbReference>
<dbReference type="InterPro" id="IPR011032">
    <property type="entry name" value="GroES-like_sf"/>
</dbReference>
<keyword evidence="12" id="KW-1185">Reference proteome</keyword>
<dbReference type="Gene3D" id="3.40.47.10">
    <property type="match status" value="1"/>
</dbReference>
<dbReference type="Pfam" id="PF16197">
    <property type="entry name" value="KAsynt_C_assoc"/>
    <property type="match status" value="1"/>
</dbReference>
<keyword evidence="1" id="KW-0596">Phosphopantetheine</keyword>
<dbReference type="PANTHER" id="PTHR43775:SF49">
    <property type="entry name" value="SYNTHASE, PUTATIVE (JCVI)-RELATED"/>
    <property type="match status" value="1"/>
</dbReference>
<dbReference type="Pfam" id="PF00109">
    <property type="entry name" value="ketoacyl-synt"/>
    <property type="match status" value="1"/>
</dbReference>
<dbReference type="GeneID" id="98161290"/>
<dbReference type="PANTHER" id="PTHR43775">
    <property type="entry name" value="FATTY ACID SYNTHASE"/>
    <property type="match status" value="1"/>
</dbReference>
<dbReference type="SMART" id="SM00826">
    <property type="entry name" value="PKS_DH"/>
    <property type="match status" value="1"/>
</dbReference>
<evidence type="ECO:0008006" key="13">
    <source>
        <dbReference type="Google" id="ProtNLM"/>
    </source>
</evidence>
<evidence type="ECO:0000259" key="8">
    <source>
        <dbReference type="PROSITE" id="PS50075"/>
    </source>
</evidence>
<dbReference type="SUPFAM" id="SSF53901">
    <property type="entry name" value="Thiolase-like"/>
    <property type="match status" value="1"/>
</dbReference>
<dbReference type="InterPro" id="IPR001227">
    <property type="entry name" value="Ac_transferase_dom_sf"/>
</dbReference>
<dbReference type="Pfam" id="PF08659">
    <property type="entry name" value="KR"/>
    <property type="match status" value="1"/>
</dbReference>
<feature type="region of interest" description="C-terminal hotdog fold" evidence="7">
    <location>
        <begin position="1049"/>
        <end position="1198"/>
    </location>
</feature>
<sequence>MRNMDMDGSNGSTNGHCPSIPEPIAIVGMGMRLPGKIHSAESLWDLLINKKETSGPIPSSRFNPEGFYSESKIPGCIGTQRGHFLDESDGLDRLDTSFFSMGKAEVEKLDPQQCMLLEVVWECMENAGQVGWRGSNTGVFVGTWGDDWQDFLAKDPQQTGGMLNVSGAGDFAISNRVSYEYNLTGPSMTIKAACASSMICLHQACQALREGSCNAAIVAGTNLIITPTQTIAQTEAGVLSPTGQCRSFDASANGYARGEAINAILVKRLSDAVRDRDPIRAVVRGTAINCDGQSAGISLPNPVAHEKMIRRAYEVAGLAGSALDTPFVEAHGTGTPSGDPLELKAISRVFGNGMDTFIGSIKANIGHGEGASGLSSIIKAVLMLEHRTIPPQVNFVTPNPNIPFQEARLVVPLEPVSWPRGRPERISINSFGITGANAHAIIESAASNGVIRSQSNGHSPSPRPHLFVFSANTPDSLKKNAAQIQTYLSDHPERAKNLSYTLACGRAHLGHRAFCLDHVEDVTFASERAQKPPTINFVFTGQGAQWPTMGKELIEHFPQFRADLSHMNNILAKLPHPPAWNLIEELLRPEAKSQINKADFAQPLCTALQVALVNLLTSLGISPSAVVGHSSGEIAAAYAAGAITADEAIIIAYYRGHTVAGAPKTQAGAMAAVGMGRAEATLYLEDGVVVACDNGPNSVTLSGNLKALEAVIEQMKADDQDVFVRLLKTDGMAYHSHHMLEVGAVYEEYLRAFVHAKPASVPFLSTVTGKSAGTTLLDAAYWRRNLESPVKFFPAVKAMIAGHQSQDQLYLEIGPHSALSGPLRQIFKTTPAKGRLTYLSTTTRGKDGLECILQMCGQLYLQAVDLRLEKLTPGATTLTDLPAYPWQHDTSHWAESRAVKEWRTKKYRRHELLGSRILEGNDVEPTWRNLLRLKDAPWLQDHKVLSDVVFPCAGYIAMVGEAVRQIASAEDFSIRQMSIKTAMILAEEKTVEVVTSFKPTNRAMTSEVTWYDFSIYSHNGSAWTVHCTGQVSRGRDDQVPEPQFDPTHQELPRQVRSPYPIFTSVGLHYGPTFQGLQSVSATPGAKEAAASLRPPPTTSSAYPIHPTTIDQGLQLLGLASADGLAYRFSHILLPTGIEHLYIHPTRQPAASIHAKACDTPVNGTSGNINGEITIADSNGVLLSAQGCKLSAFEQQPQSLDRDDRIAAARLSWRPHLDFVPLESLMTVRPKDLSALQLMEAYVFLVTIEIRERIRENAPYQGHFGKFNRWMDAQVEQGSAGGNRLVPDSAELAGLGTIDRQARIHQLQVQLQNGEFAAVAELVTRLLDNCVGVFNGETEILDVFVRDNGLTKLYNLTGERTDPTEFFITAGHTNPTMRVLEIGAGTGGTTLVALQALTSISGESMYGSYTFTDVSSGFFAAAKERFAEYPGLEFKVLDIERDPVSQGFDAGDYDLIIASNVIHATETLNRTLRHVRKLLHPKGRFFLQELTPSAAKMINLIMGPLPGWWLGEADGRASEPLVSPERWHRELKAAGFEGVECVVYDDPNRRDHLGVNIIAKPSQTEPTPGLRRVTLLIDSSQAQDESDSIMLVKDTLAARGYHVDICTLGSQLPVYQDVISLLEVDAPFLSDVSAEDFASLQRVIGALGSSKLLWLMGSAQLEPIQDPRYGLALGFTRSIRAELSPSLATLEVDGLNATAASVVIGVLEHFRERAASVNPDYEYVLRDGVVHVGRYHWTKVSEELADVNNTSEYPLQLEERRNGGSMVLNCVQVVPEPLGAGDVMITPAYAGIAPWNSLSSFEGSGTVTAVGNEVHDLKPGDRVMFLAHNCLATSITLPASQAVEIPDTLTLEEAASMLLPFSTAIYTLTMVANVRKGQKVLIHDAASAVGLAGIQICQMLGVQVYCTAASEDAVAHLITHCNVSRDHIFQCQDASFLPSLMGATAETGVATVLVPGSVSPELFRAHWRCIAPRGKMIVLGKADSNALAGLEPDIFSGNRSLIGVDISTLQDLYPELLDETLHLYNEGAIRPIAPISTIAFADTDMTAVSDILSQRGPVGTSVLDISSASKSLPVLPANPKLNLRSDTAYLLVGGLGGLGQSVSTYLVERGARHLIYLSRTAGEPDSHQTFFRELESQGCTVQAVQGDVSNLVDVITAVRSAHLPVAGVLHMAMVLDDHPFLDMSHEDWQRPLGPKVSGTWNLHSALSQTDTPLDFFVIFGSVSGSFGIAHQANYAAANTLQDSFVSYRHGQGLPASVLNIGAMAGVGYVSENKGVEEYFRSAGMPFLSEGDFFHALHLSMCRQFPDEQTAKAVSAGYTNTSQLSLGIRSTKPMTDPSNRVLWKHDRRVDIYRNIQSTLLASTTNTSSTENTEDKLATFMTAVRSDAAILSHPETLPLVTREIGIKIYEFMLKPIDELDVSKALVTLGVDSLVIVEIRNWIRRRLEVETSTLEILNGGTIEMLGRVCVERLRGKYGPGDGQGEEGKRG</sequence>
<dbReference type="SMART" id="SM00823">
    <property type="entry name" value="PKS_PP"/>
    <property type="match status" value="1"/>
</dbReference>
<gene>
    <name evidence="11" type="ORF">BJX68DRAFT_268584</name>
</gene>
<dbReference type="InterPro" id="IPR050091">
    <property type="entry name" value="PKS_NRPS_Biosynth_Enz"/>
</dbReference>
<dbReference type="SMART" id="SM00822">
    <property type="entry name" value="PKS_KR"/>
    <property type="match status" value="1"/>
</dbReference>
<dbReference type="InterPro" id="IPR057326">
    <property type="entry name" value="KR_dom"/>
</dbReference>
<dbReference type="InterPro" id="IPR013968">
    <property type="entry name" value="PKS_KR"/>
</dbReference>
<dbReference type="InterPro" id="IPR036736">
    <property type="entry name" value="ACP-like_sf"/>
</dbReference>
<evidence type="ECO:0000256" key="5">
    <source>
        <dbReference type="ARBA" id="ARBA00022857"/>
    </source>
</evidence>
<dbReference type="SUPFAM" id="SSF52151">
    <property type="entry name" value="FabD/lysophospholipase-like"/>
    <property type="match status" value="1"/>
</dbReference>
<dbReference type="Proteomes" id="UP001610444">
    <property type="component" value="Unassembled WGS sequence"/>
</dbReference>
<keyword evidence="2" id="KW-0597">Phosphoprotein</keyword>
<evidence type="ECO:0000256" key="3">
    <source>
        <dbReference type="ARBA" id="ARBA00022603"/>
    </source>
</evidence>
<dbReference type="InterPro" id="IPR013217">
    <property type="entry name" value="Methyltransf_12"/>
</dbReference>
<feature type="region of interest" description="N-terminal hotdog fold" evidence="7">
    <location>
        <begin position="910"/>
        <end position="1038"/>
    </location>
</feature>
<accession>A0ABR4K417</accession>
<dbReference type="SUPFAM" id="SSF55048">
    <property type="entry name" value="Probable ACP-binding domain of malonyl-CoA ACP transacylase"/>
    <property type="match status" value="1"/>
</dbReference>
<name>A0ABR4K417_9EURO</name>
<dbReference type="Gene3D" id="3.90.180.10">
    <property type="entry name" value="Medium-chain alcohol dehydrogenases, catalytic domain"/>
    <property type="match status" value="1"/>
</dbReference>
<dbReference type="Gene3D" id="3.40.366.10">
    <property type="entry name" value="Malonyl-Coenzyme A Acyl Carrier Protein, domain 2"/>
    <property type="match status" value="1"/>
</dbReference>
<dbReference type="InterPro" id="IPR009081">
    <property type="entry name" value="PP-bd_ACP"/>
</dbReference>
<dbReference type="SMART" id="SM00825">
    <property type="entry name" value="PKS_KS"/>
    <property type="match status" value="1"/>
</dbReference>
<proteinExistence type="predicted"/>
<dbReference type="Gene3D" id="3.10.129.110">
    <property type="entry name" value="Polyketide synthase dehydratase"/>
    <property type="match status" value="1"/>
</dbReference>
<dbReference type="InterPro" id="IPR016039">
    <property type="entry name" value="Thiolase-like"/>
</dbReference>
<evidence type="ECO:0000256" key="7">
    <source>
        <dbReference type="PROSITE-ProRule" id="PRU01363"/>
    </source>
</evidence>
<evidence type="ECO:0000256" key="4">
    <source>
        <dbReference type="ARBA" id="ARBA00022679"/>
    </source>
</evidence>
<dbReference type="InterPro" id="IPR006162">
    <property type="entry name" value="Ppantetheine_attach_site"/>
</dbReference>
<feature type="active site" description="Proton donor; for dehydratase activity" evidence="7">
    <location>
        <position position="1110"/>
    </location>
</feature>
<dbReference type="Gene3D" id="1.10.1200.10">
    <property type="entry name" value="ACP-like"/>
    <property type="match status" value="1"/>
</dbReference>
<dbReference type="InterPro" id="IPR016035">
    <property type="entry name" value="Acyl_Trfase/lysoPLipase"/>
</dbReference>
<feature type="domain" description="Ketosynthase family 3 (KS3)" evidence="9">
    <location>
        <begin position="21"/>
        <end position="444"/>
    </location>
</feature>
<evidence type="ECO:0000256" key="2">
    <source>
        <dbReference type="ARBA" id="ARBA00022553"/>
    </source>
</evidence>
<dbReference type="PROSITE" id="PS52019">
    <property type="entry name" value="PKS_MFAS_DH"/>
    <property type="match status" value="1"/>
</dbReference>
<evidence type="ECO:0000259" key="9">
    <source>
        <dbReference type="PROSITE" id="PS52004"/>
    </source>
</evidence>
<dbReference type="InterPro" id="IPR014043">
    <property type="entry name" value="Acyl_transferase_dom"/>
</dbReference>
<dbReference type="SUPFAM" id="SSF53335">
    <property type="entry name" value="S-adenosyl-L-methionine-dependent methyltransferases"/>
    <property type="match status" value="1"/>
</dbReference>
<dbReference type="SUPFAM" id="SSF51735">
    <property type="entry name" value="NAD(P)-binding Rossmann-fold domains"/>
    <property type="match status" value="2"/>
</dbReference>
<dbReference type="SMART" id="SM00829">
    <property type="entry name" value="PKS_ER"/>
    <property type="match status" value="1"/>
</dbReference>
<dbReference type="Pfam" id="PF14765">
    <property type="entry name" value="PS-DH"/>
    <property type="match status" value="1"/>
</dbReference>
<dbReference type="InterPro" id="IPR029063">
    <property type="entry name" value="SAM-dependent_MTases_sf"/>
</dbReference>
<evidence type="ECO:0000256" key="1">
    <source>
        <dbReference type="ARBA" id="ARBA00022450"/>
    </source>
</evidence>
<keyword evidence="6" id="KW-0511">Multifunctional enzyme</keyword>
<dbReference type="Pfam" id="PF23297">
    <property type="entry name" value="ACP_SdgA_C"/>
    <property type="match status" value="1"/>
</dbReference>
<evidence type="ECO:0000313" key="11">
    <source>
        <dbReference type="EMBL" id="KAL2846494.1"/>
    </source>
</evidence>
<dbReference type="PROSITE" id="PS50075">
    <property type="entry name" value="CARRIER"/>
    <property type="match status" value="1"/>
</dbReference>
<dbReference type="InterPro" id="IPR042104">
    <property type="entry name" value="PKS_dehydratase_sf"/>
</dbReference>
<dbReference type="CDD" id="cd02440">
    <property type="entry name" value="AdoMet_MTases"/>
    <property type="match status" value="1"/>
</dbReference>
<dbReference type="InterPro" id="IPR016036">
    <property type="entry name" value="Malonyl_transacylase_ACP-bd"/>
</dbReference>
<dbReference type="InterPro" id="IPR020807">
    <property type="entry name" value="PKS_DH"/>
</dbReference>